<dbReference type="EMBL" id="CP019646">
    <property type="protein sequence ID" value="AQQ70491.1"/>
    <property type="molecule type" value="Genomic_DNA"/>
</dbReference>
<feature type="chain" id="PRO_5012003957" evidence="2">
    <location>
        <begin position="25"/>
        <end position="721"/>
    </location>
</feature>
<dbReference type="InterPro" id="IPR036514">
    <property type="entry name" value="SGNH_hydro_sf"/>
</dbReference>
<feature type="domain" description="Sialate O-acetylesterase" evidence="3">
    <location>
        <begin position="489"/>
        <end position="598"/>
    </location>
</feature>
<evidence type="ECO:0000259" key="4">
    <source>
        <dbReference type="Pfam" id="PF13472"/>
    </source>
</evidence>
<keyword evidence="6" id="KW-1185">Reference proteome</keyword>
<dbReference type="InterPro" id="IPR039329">
    <property type="entry name" value="SIAE"/>
</dbReference>
<dbReference type="GO" id="GO:0046555">
    <property type="term" value="F:acetylxylan esterase activity"/>
    <property type="evidence" value="ECO:0007669"/>
    <property type="project" value="UniProtKB-EC"/>
</dbReference>
<evidence type="ECO:0000313" key="5">
    <source>
        <dbReference type="EMBL" id="AQQ70491.1"/>
    </source>
</evidence>
<dbReference type="KEGG" id="pbas:SMSP2_00843"/>
<evidence type="ECO:0000313" key="6">
    <source>
        <dbReference type="Proteomes" id="UP000188181"/>
    </source>
</evidence>
<gene>
    <name evidence="5" type="primary">axeA1_1</name>
    <name evidence="5" type="ORF">SMSP2_00843</name>
</gene>
<dbReference type="PANTHER" id="PTHR22901:SF0">
    <property type="entry name" value="SIALATE O-ACETYLESTERASE"/>
    <property type="match status" value="1"/>
</dbReference>
<protein>
    <submittedName>
        <fullName evidence="5">Acetylxylan esterase</fullName>
        <ecNumber evidence="5">3.1.1.72</ecNumber>
    </submittedName>
</protein>
<dbReference type="Pfam" id="PF03629">
    <property type="entry name" value="SASA"/>
    <property type="match status" value="1"/>
</dbReference>
<dbReference type="AlphaFoldDB" id="A0A1Q2MCR9"/>
<evidence type="ECO:0000259" key="3">
    <source>
        <dbReference type="Pfam" id="PF03629"/>
    </source>
</evidence>
<dbReference type="Gene3D" id="3.40.50.1110">
    <property type="entry name" value="SGNH hydrolase"/>
    <property type="match status" value="2"/>
</dbReference>
<dbReference type="Proteomes" id="UP000188181">
    <property type="component" value="Chromosome"/>
</dbReference>
<dbReference type="InterPro" id="IPR005181">
    <property type="entry name" value="SASA"/>
</dbReference>
<feature type="domain" description="SGNH hydrolase-type esterase" evidence="4">
    <location>
        <begin position="40"/>
        <end position="216"/>
    </location>
</feature>
<name>A0A1Q2MCR9_9BACT</name>
<dbReference type="STRING" id="1851148.SMSP2_00843"/>
<dbReference type="GO" id="GO:0005975">
    <property type="term" value="P:carbohydrate metabolic process"/>
    <property type="evidence" value="ECO:0007669"/>
    <property type="project" value="TreeGrafter"/>
</dbReference>
<proteinExistence type="predicted"/>
<dbReference type="SUPFAM" id="SSF52266">
    <property type="entry name" value="SGNH hydrolase"/>
    <property type="match status" value="2"/>
</dbReference>
<keyword evidence="1 5" id="KW-0378">Hydrolase</keyword>
<evidence type="ECO:0000256" key="2">
    <source>
        <dbReference type="SAM" id="SignalP"/>
    </source>
</evidence>
<organism evidence="5 6">
    <name type="scientific">Limihaloglobus sulfuriphilus</name>
    <dbReference type="NCBI Taxonomy" id="1851148"/>
    <lineage>
        <taxon>Bacteria</taxon>
        <taxon>Pseudomonadati</taxon>
        <taxon>Planctomycetota</taxon>
        <taxon>Phycisphaerae</taxon>
        <taxon>Sedimentisphaerales</taxon>
        <taxon>Sedimentisphaeraceae</taxon>
        <taxon>Limihaloglobus</taxon>
    </lineage>
</organism>
<feature type="signal peptide" evidence="2">
    <location>
        <begin position="1"/>
        <end position="24"/>
    </location>
</feature>
<dbReference type="EC" id="3.1.1.72" evidence="5"/>
<reference evidence="6" key="1">
    <citation type="submission" date="2017-02" db="EMBL/GenBank/DDBJ databases">
        <title>Comparative genomics and description of representatives of a novel lineage of planctomycetes thriving in anoxic sediments.</title>
        <authorList>
            <person name="Spring S."/>
            <person name="Bunk B."/>
            <person name="Sproer C."/>
        </authorList>
    </citation>
    <scope>NUCLEOTIDE SEQUENCE [LARGE SCALE GENOMIC DNA]</scope>
    <source>
        <strain evidence="6">SM-Chi-D1</strain>
    </source>
</reference>
<sequence length="721" mass="81763" precursor="true">MILNLKIPLSLLLLLFLLKGSAQTPPVLEEEYSGKISVACVGDSITYGSKIEQRNLYCYPAQLERLLGEKFEVKSFGRPGARVSISSSNNYMNFPEYEESLKCNPDIVVISLGINDCSVGEWTDNKSVFTESYEKLIQSYQNLDSQPRIWLTNLMPVMTPYEPFLEIQENIEECQALIESLALRKKITLIDLFTELNKQHRIYARDGIHPSIEGAEIIAEKICSAITGNFGGLSLPYVFGDNMVIQRNKPFRIFGKGDVGDNILVEISEFEKETIVDGNGNWEVELPALKTGGPHTLSVSGDRRIEFSNVMVGEVWFCAGQSNMRFPLKSDSDAAAQLKLAGNYPEIRLLRRDVDPHPAKKVFKKDELEKIQMDGYYSGLWQVCSEDSAGDFSAVGYYFALHLYKALDVPVGIIQNAIGGAPMEAFMPREALRKERLYNLTNNWLNADAPSWHRQRAELNMSSRQGNDECMLPHHPYEPTFIYYADIEEMMPYVLRGVVWYQGESNATDTDTDKPWDSEINKELFKGLVTSWRRQWGIGDFPFYYVQLPNMNRNWMPFRQMQFEVLTELPALGMVVAIDIGDDNNVHPKSKYEVGRRLSLWARANIYGETDLIYSGPVFNKKLRREDGKLLLDFDFKGSGLATVCGNELKGFEVKNAQGLWSDVSSCVYADSIVLDISEDDRVVALRYAWSPNPKANLINKEGLPASPFYFEMPAQKNNNK</sequence>
<keyword evidence="2" id="KW-0732">Signal</keyword>
<dbReference type="GO" id="GO:0001681">
    <property type="term" value="F:sialate O-acetylesterase activity"/>
    <property type="evidence" value="ECO:0007669"/>
    <property type="project" value="InterPro"/>
</dbReference>
<dbReference type="PANTHER" id="PTHR22901">
    <property type="entry name" value="SIALATE O-ACETYLESTERASE"/>
    <property type="match status" value="1"/>
</dbReference>
<accession>A0A1Q2MCR9</accession>
<dbReference type="InterPro" id="IPR013830">
    <property type="entry name" value="SGNH_hydro"/>
</dbReference>
<dbReference type="Pfam" id="PF13472">
    <property type="entry name" value="Lipase_GDSL_2"/>
    <property type="match status" value="1"/>
</dbReference>
<evidence type="ECO:0000256" key="1">
    <source>
        <dbReference type="ARBA" id="ARBA00022801"/>
    </source>
</evidence>